<protein>
    <recommendedName>
        <fullName evidence="4">DUF1027 domain-containing protein</fullName>
    </recommendedName>
</protein>
<dbReference type="eggNOG" id="COG4470">
    <property type="taxonomic scope" value="Bacteria"/>
</dbReference>
<accession>R2PND6</accession>
<name>R2PND6_9ENTE</name>
<dbReference type="OrthoDB" id="1650379at2"/>
<dbReference type="Pfam" id="PF06265">
    <property type="entry name" value="YutD-like"/>
    <property type="match status" value="1"/>
</dbReference>
<organism evidence="2 3">
    <name type="scientific">Enterococcus asini ATCC 700915</name>
    <dbReference type="NCBI Taxonomy" id="1158606"/>
    <lineage>
        <taxon>Bacteria</taxon>
        <taxon>Bacillati</taxon>
        <taxon>Bacillota</taxon>
        <taxon>Bacilli</taxon>
        <taxon>Lactobacillales</taxon>
        <taxon>Enterococcaceae</taxon>
        <taxon>Enterococcus</taxon>
    </lineage>
</organism>
<feature type="compositionally biased region" description="Low complexity" evidence="1">
    <location>
        <begin position="1"/>
        <end position="14"/>
    </location>
</feature>
<dbReference type="AlphaFoldDB" id="R2PND6"/>
<evidence type="ECO:0000256" key="1">
    <source>
        <dbReference type="SAM" id="MobiDB-lite"/>
    </source>
</evidence>
<gene>
    <name evidence="2" type="ORF">UAS_01730</name>
</gene>
<proteinExistence type="predicted"/>
<evidence type="ECO:0008006" key="4">
    <source>
        <dbReference type="Google" id="ProtNLM"/>
    </source>
</evidence>
<feature type="compositionally biased region" description="Basic and acidic residues" evidence="1">
    <location>
        <begin position="263"/>
        <end position="284"/>
    </location>
</feature>
<dbReference type="Proteomes" id="UP000013777">
    <property type="component" value="Unassembled WGS sequence"/>
</dbReference>
<feature type="compositionally biased region" description="Polar residues" evidence="1">
    <location>
        <begin position="193"/>
        <end position="203"/>
    </location>
</feature>
<keyword evidence="3" id="KW-1185">Reference proteome</keyword>
<comment type="caution">
    <text evidence="2">The sequence shown here is derived from an EMBL/GenBank/DDBJ whole genome shotgun (WGS) entry which is preliminary data.</text>
</comment>
<dbReference type="HOGENOM" id="CLU_080936_2_2_9"/>
<evidence type="ECO:0000313" key="2">
    <source>
        <dbReference type="EMBL" id="EOH86037.1"/>
    </source>
</evidence>
<feature type="compositionally biased region" description="Basic and acidic residues" evidence="1">
    <location>
        <begin position="29"/>
        <end position="48"/>
    </location>
</feature>
<feature type="region of interest" description="Disordered" evidence="1">
    <location>
        <begin position="1"/>
        <end position="57"/>
    </location>
</feature>
<reference evidence="2 3" key="1">
    <citation type="submission" date="2013-02" db="EMBL/GenBank/DDBJ databases">
        <title>The Genome Sequence of Enterococcus asini ATCC_700915.</title>
        <authorList>
            <consortium name="The Broad Institute Genome Sequencing Platform"/>
            <consortium name="The Broad Institute Genome Sequencing Center for Infectious Disease"/>
            <person name="Earl A.M."/>
            <person name="Gilmore M.S."/>
            <person name="Lebreton F."/>
            <person name="Walker B."/>
            <person name="Young S.K."/>
            <person name="Zeng Q."/>
            <person name="Gargeya S."/>
            <person name="Fitzgerald M."/>
            <person name="Haas B."/>
            <person name="Abouelleil A."/>
            <person name="Alvarado L."/>
            <person name="Arachchi H.M."/>
            <person name="Berlin A.M."/>
            <person name="Chapman S.B."/>
            <person name="Dewar J."/>
            <person name="Goldberg J."/>
            <person name="Griggs A."/>
            <person name="Gujja S."/>
            <person name="Hansen M."/>
            <person name="Howarth C."/>
            <person name="Imamovic A."/>
            <person name="Larimer J."/>
            <person name="McCowan C."/>
            <person name="Murphy C."/>
            <person name="Neiman D."/>
            <person name="Pearson M."/>
            <person name="Priest M."/>
            <person name="Roberts A."/>
            <person name="Saif S."/>
            <person name="Shea T."/>
            <person name="Sisk P."/>
            <person name="Sykes S."/>
            <person name="Wortman J."/>
            <person name="Nusbaum C."/>
            <person name="Birren B."/>
        </authorList>
    </citation>
    <scope>NUCLEOTIDE SEQUENCE [LARGE SCALE GENOMIC DNA]</scope>
    <source>
        <strain evidence="2 3">ATCC 700915</strain>
    </source>
</reference>
<dbReference type="InterPro" id="IPR009370">
    <property type="entry name" value="YutD-like"/>
</dbReference>
<sequence length="299" mass="33951">MTKNQNQNHQAKAQPASKKAGYKGKPKAIKAEKHPQHKNQKTEQKIEQEPTLDQELTAAIEEATQPEAEAKPVKGEVVTVVNETDFLIGEREYKLVANHREGFDAEKLGERYSEVLARYDYVVGDWGYEQLRLKGFFEADDRKAQPDQRIDTLQDYLYEFCNFGCAYFVIKRVGGKREKSSNRRRHTKRPTEGRTTQNPEATQANASGNKPGGSGKSGAKEGNRTRDKRQRGQGKANPQKNGQAHIKERKEDLSKRHKPVITKRVDKPVETKKTTTETSQEKSTAKGSKRGFVIKQREE</sequence>
<dbReference type="PATRIC" id="fig|1158606.3.peg.1682"/>
<dbReference type="STRING" id="57732.RU94_GL001995"/>
<dbReference type="InterPro" id="IPR038141">
    <property type="entry name" value="YutD-like_sf"/>
</dbReference>
<dbReference type="Gene3D" id="3.50.4.20">
    <property type="match status" value="1"/>
</dbReference>
<evidence type="ECO:0000313" key="3">
    <source>
        <dbReference type="Proteomes" id="UP000013777"/>
    </source>
</evidence>
<feature type="compositionally biased region" description="Basic and acidic residues" evidence="1">
    <location>
        <begin position="245"/>
        <end position="254"/>
    </location>
</feature>
<feature type="region of interest" description="Disordered" evidence="1">
    <location>
        <begin position="176"/>
        <end position="299"/>
    </location>
</feature>
<dbReference type="EMBL" id="AJAP01000016">
    <property type="protein sequence ID" value="EOH86037.1"/>
    <property type="molecule type" value="Genomic_DNA"/>
</dbReference>